<name>A0A6I6GIX9_9BACT</name>
<dbReference type="InterPro" id="IPR050106">
    <property type="entry name" value="HistidinolP_aminotransfase"/>
</dbReference>
<evidence type="ECO:0000256" key="3">
    <source>
        <dbReference type="ARBA" id="ARBA00022679"/>
    </source>
</evidence>
<dbReference type="GO" id="GO:0008483">
    <property type="term" value="F:transaminase activity"/>
    <property type="evidence" value="ECO:0007669"/>
    <property type="project" value="UniProtKB-KW"/>
</dbReference>
<dbReference type="InterPro" id="IPR015424">
    <property type="entry name" value="PyrdxlP-dep_Trfase"/>
</dbReference>
<dbReference type="PANTHER" id="PTHR43643:SF3">
    <property type="entry name" value="HISTIDINOL-PHOSPHATE AMINOTRANSFERASE"/>
    <property type="match status" value="1"/>
</dbReference>
<dbReference type="AlphaFoldDB" id="A0A6I6GIX9"/>
<dbReference type="EMBL" id="CP046566">
    <property type="protein sequence ID" value="QGW28375.1"/>
    <property type="molecule type" value="Genomic_DNA"/>
</dbReference>
<dbReference type="Gene3D" id="3.90.1150.10">
    <property type="entry name" value="Aspartate Aminotransferase, domain 1"/>
    <property type="match status" value="1"/>
</dbReference>
<organism evidence="6 7">
    <name type="scientific">Phnomibacter ginsenosidimutans</name>
    <dbReference type="NCBI Taxonomy" id="2676868"/>
    <lineage>
        <taxon>Bacteria</taxon>
        <taxon>Pseudomonadati</taxon>
        <taxon>Bacteroidota</taxon>
        <taxon>Chitinophagia</taxon>
        <taxon>Chitinophagales</taxon>
        <taxon>Chitinophagaceae</taxon>
        <taxon>Phnomibacter</taxon>
    </lineage>
</organism>
<dbReference type="GO" id="GO:0030170">
    <property type="term" value="F:pyridoxal phosphate binding"/>
    <property type="evidence" value="ECO:0007669"/>
    <property type="project" value="InterPro"/>
</dbReference>
<dbReference type="PANTHER" id="PTHR43643">
    <property type="entry name" value="HISTIDINOL-PHOSPHATE AMINOTRANSFERASE 2"/>
    <property type="match status" value="1"/>
</dbReference>
<evidence type="ECO:0000256" key="4">
    <source>
        <dbReference type="ARBA" id="ARBA00022898"/>
    </source>
</evidence>
<dbReference type="InterPro" id="IPR004839">
    <property type="entry name" value="Aminotransferase_I/II_large"/>
</dbReference>
<evidence type="ECO:0000259" key="5">
    <source>
        <dbReference type="Pfam" id="PF00155"/>
    </source>
</evidence>
<dbReference type="InterPro" id="IPR015421">
    <property type="entry name" value="PyrdxlP-dep_Trfase_major"/>
</dbReference>
<dbReference type="Proteomes" id="UP000426027">
    <property type="component" value="Chromosome"/>
</dbReference>
<dbReference type="Gene3D" id="3.40.640.10">
    <property type="entry name" value="Type I PLP-dependent aspartate aminotransferase-like (Major domain)"/>
    <property type="match status" value="1"/>
</dbReference>
<dbReference type="SUPFAM" id="SSF53383">
    <property type="entry name" value="PLP-dependent transferases"/>
    <property type="match status" value="1"/>
</dbReference>
<evidence type="ECO:0000313" key="6">
    <source>
        <dbReference type="EMBL" id="QGW28375.1"/>
    </source>
</evidence>
<sequence>MQSFDRRNWLKKSGLLLSGFTIGNGLLARQYNFNDDIWEAAPDGQIIRIGQNENPYGPGPMARKAMMDAVINSNRYPSELATQLRERIAKAYNLTKDHVLLGAGSSELLGNTAALAAEKKGSNAVSGDPTFRLWFGAAELFGLSIKKVPLTQDKVHDLDAMLKAMDAQTSMVYVVNPHNPTGTIVADSEMQSFAEKVTAKCLLLLDEAYTEYAGTTSLAPMVANNKNLVVAKTFSKIHGMAGARVGFVLAHPDTIKKLAAYQPWANAGPSAVSLAGALAAMDDLAFMQQTRQKNEAVRNYVTKEMNQLGLKVIPSYTSFIYYDSAAFKGDLAQVMTQANIMGVRTYENGSSWRRTSIGTMEEMQQFIKVLKANM</sequence>
<comment type="similarity">
    <text evidence="1">Belongs to the class-II pyridoxal-phosphate-dependent aminotransferase family. Histidinol-phosphate aminotransferase subfamily.</text>
</comment>
<gene>
    <name evidence="6" type="ORF">GLV81_09965</name>
</gene>
<reference evidence="6 7" key="1">
    <citation type="submission" date="2019-11" db="EMBL/GenBank/DDBJ databases">
        <authorList>
            <person name="Im W.T."/>
        </authorList>
    </citation>
    <scope>NUCLEOTIDE SEQUENCE [LARGE SCALE GENOMIC DNA]</scope>
    <source>
        <strain evidence="6 7">SB-02</strain>
    </source>
</reference>
<protein>
    <submittedName>
        <fullName evidence="6">Aminotransferase class I/II-fold pyridoxal phosphate-dependent enzyme</fullName>
    </submittedName>
</protein>
<dbReference type="RefSeq" id="WP_157478731.1">
    <property type="nucleotide sequence ID" value="NZ_CP046566.1"/>
</dbReference>
<accession>A0A6I6GIX9</accession>
<keyword evidence="4" id="KW-0663">Pyridoxal phosphate</keyword>
<dbReference type="InterPro" id="IPR015422">
    <property type="entry name" value="PyrdxlP-dep_Trfase_small"/>
</dbReference>
<evidence type="ECO:0000313" key="7">
    <source>
        <dbReference type="Proteomes" id="UP000426027"/>
    </source>
</evidence>
<dbReference type="Pfam" id="PF00155">
    <property type="entry name" value="Aminotran_1_2"/>
    <property type="match status" value="1"/>
</dbReference>
<keyword evidence="3 6" id="KW-0808">Transferase</keyword>
<evidence type="ECO:0000256" key="1">
    <source>
        <dbReference type="ARBA" id="ARBA00007970"/>
    </source>
</evidence>
<keyword evidence="2 6" id="KW-0032">Aminotransferase</keyword>
<dbReference type="CDD" id="cd00609">
    <property type="entry name" value="AAT_like"/>
    <property type="match status" value="1"/>
</dbReference>
<feature type="domain" description="Aminotransferase class I/classII large" evidence="5">
    <location>
        <begin position="46"/>
        <end position="369"/>
    </location>
</feature>
<evidence type="ECO:0000256" key="2">
    <source>
        <dbReference type="ARBA" id="ARBA00022576"/>
    </source>
</evidence>
<dbReference type="KEGG" id="fls:GLV81_09965"/>
<proteinExistence type="inferred from homology"/>
<keyword evidence="7" id="KW-1185">Reference proteome</keyword>